<evidence type="ECO:0000313" key="2">
    <source>
        <dbReference type="Proteomes" id="UP001165960"/>
    </source>
</evidence>
<gene>
    <name evidence="1" type="primary">PAP1_6</name>
    <name evidence="1" type="ORF">DSO57_1029830</name>
</gene>
<dbReference type="Proteomes" id="UP001165960">
    <property type="component" value="Unassembled WGS sequence"/>
</dbReference>
<name>A0ACC2UAI2_9FUNG</name>
<dbReference type="EMBL" id="QTSX02000910">
    <property type="protein sequence ID" value="KAJ9083899.1"/>
    <property type="molecule type" value="Genomic_DNA"/>
</dbReference>
<reference evidence="1" key="1">
    <citation type="submission" date="2022-04" db="EMBL/GenBank/DDBJ databases">
        <title>Genome of the entomopathogenic fungus Entomophthora muscae.</title>
        <authorList>
            <person name="Elya C."/>
            <person name="Lovett B.R."/>
            <person name="Lee E."/>
            <person name="Macias A.M."/>
            <person name="Hajek A.E."/>
            <person name="De Bivort B.L."/>
            <person name="Kasson M.T."/>
            <person name="De Fine Licht H.H."/>
            <person name="Stajich J.E."/>
        </authorList>
    </citation>
    <scope>NUCLEOTIDE SEQUENCE</scope>
    <source>
        <strain evidence="1">Berkeley</strain>
    </source>
</reference>
<dbReference type="EC" id="2.7.7.19" evidence="1"/>
<proteinExistence type="predicted"/>
<organism evidence="1 2">
    <name type="scientific">Entomophthora muscae</name>
    <dbReference type="NCBI Taxonomy" id="34485"/>
    <lineage>
        <taxon>Eukaryota</taxon>
        <taxon>Fungi</taxon>
        <taxon>Fungi incertae sedis</taxon>
        <taxon>Zoopagomycota</taxon>
        <taxon>Entomophthoromycotina</taxon>
        <taxon>Entomophthoromycetes</taxon>
        <taxon>Entomophthorales</taxon>
        <taxon>Entomophthoraceae</taxon>
        <taxon>Entomophthora</taxon>
    </lineage>
</organism>
<keyword evidence="1" id="KW-0808">Transferase</keyword>
<accession>A0ACC2UAI2</accession>
<comment type="caution">
    <text evidence="1">The sequence shown here is derived from an EMBL/GenBank/DDBJ whole genome shotgun (WGS) entry which is preliminary data.</text>
</comment>
<sequence>MGMTGVINMAPSTHLSDSRWGTKNLALSHSSLSSSPELKNDSPRFGVSGPLSLLQPTPAEKAETERLVNTLKNYKIFEDEDQVKARQVALSEIEVLLREFVYNTSLKNGLTEAEIQDPVCKVYTFGSFSLGAHFKGSDIDVLCLVSESITKQDFFEGFSTVLKALPKVKSLTAVTHAYVPVLKMEFNGIQIDLVFACLPLPKNENGFDLENYDILAKCEDTVLRSLNGPRVSQEILNLVPKLDTFQMALRFIKLWAKCRGLYSNVMGYFGGVAWAIMVARICQLFPYASVSTIVQQFFEIYQEWQWPHPIILKRVTKRESLVPAWDPSVTQTDQSHRMPVITPAFPSMCSTHNVTKMNQAIITAELIRAAKLTKKILAGNAIWDDLLRDPKFFSMHKQLLQVLVCTDNEADHHGVAGNVESKVRSFAASVEQIDDLAFIHTNPYSFSSVHYCQSEAEVTKVREGDLTIGLEDPAPATCFKTLHVTCFYIGILPGTPTDTLFHSPELESSIQELFGRAQKPGEIFPSSASLKVLTIAKSSLPSNVFTTPSHI</sequence>
<protein>
    <submittedName>
        <fullName evidence="1">Polynucleotide adenylyltransferase, variant 2</fullName>
        <ecNumber evidence="1">2.7.7.19</ecNumber>
    </submittedName>
</protein>
<evidence type="ECO:0000313" key="1">
    <source>
        <dbReference type="EMBL" id="KAJ9083899.1"/>
    </source>
</evidence>
<keyword evidence="2" id="KW-1185">Reference proteome</keyword>
<keyword evidence="1" id="KW-0548">Nucleotidyltransferase</keyword>